<protein>
    <recommendedName>
        <fullName evidence="4">L1 transposable element RRM domain-containing protein</fullName>
    </recommendedName>
</protein>
<keyword evidence="3" id="KW-1185">Reference proteome</keyword>
<evidence type="ECO:0000313" key="3">
    <source>
        <dbReference type="Proteomes" id="UP001460270"/>
    </source>
</evidence>
<dbReference type="EMBL" id="JBBPFD010000015">
    <property type="protein sequence ID" value="KAK7895273.1"/>
    <property type="molecule type" value="Genomic_DNA"/>
</dbReference>
<evidence type="ECO:0000313" key="2">
    <source>
        <dbReference type="EMBL" id="KAK7895273.1"/>
    </source>
</evidence>
<evidence type="ECO:0000256" key="1">
    <source>
        <dbReference type="SAM" id="Coils"/>
    </source>
</evidence>
<keyword evidence="1" id="KW-0175">Coiled coil</keyword>
<reference evidence="3" key="1">
    <citation type="submission" date="2024-04" db="EMBL/GenBank/DDBJ databases">
        <title>Salinicola lusitanus LLJ914,a marine bacterium isolated from the Okinawa Trough.</title>
        <authorList>
            <person name="Li J."/>
        </authorList>
    </citation>
    <scope>NUCLEOTIDE SEQUENCE [LARGE SCALE GENOMIC DNA]</scope>
</reference>
<gene>
    <name evidence="2" type="ORF">WMY93_020598</name>
</gene>
<sequence length="197" mass="23427">MDELKDKAAQNSSMLAALSKAVQFNAEEVKDCKAKVNEMESQFSLIQKENAELKERVKEQDRYKMRWCLKFKGLPEKKDENIRMDTIQLFKQIIPDMDLQRLEDAVDIVHRVGKREEFRSRPVVVLFARRLVKEELWRRTKDSPVCRERGVRFSEMMPLEDREARKKLWPQVEKARREGKRAYYRGPHAFIEGKKIG</sequence>
<feature type="coiled-coil region" evidence="1">
    <location>
        <begin position="29"/>
        <end position="56"/>
    </location>
</feature>
<evidence type="ECO:0008006" key="4">
    <source>
        <dbReference type="Google" id="ProtNLM"/>
    </source>
</evidence>
<organism evidence="2 3">
    <name type="scientific">Mugilogobius chulae</name>
    <name type="common">yellowstripe goby</name>
    <dbReference type="NCBI Taxonomy" id="88201"/>
    <lineage>
        <taxon>Eukaryota</taxon>
        <taxon>Metazoa</taxon>
        <taxon>Chordata</taxon>
        <taxon>Craniata</taxon>
        <taxon>Vertebrata</taxon>
        <taxon>Euteleostomi</taxon>
        <taxon>Actinopterygii</taxon>
        <taxon>Neopterygii</taxon>
        <taxon>Teleostei</taxon>
        <taxon>Neoteleostei</taxon>
        <taxon>Acanthomorphata</taxon>
        <taxon>Gobiaria</taxon>
        <taxon>Gobiiformes</taxon>
        <taxon>Gobioidei</taxon>
        <taxon>Gobiidae</taxon>
        <taxon>Gobionellinae</taxon>
        <taxon>Mugilogobius</taxon>
    </lineage>
</organism>
<accession>A0AAW0NFE2</accession>
<name>A0AAW0NFE2_9GOBI</name>
<dbReference type="Proteomes" id="UP001460270">
    <property type="component" value="Unassembled WGS sequence"/>
</dbReference>
<proteinExistence type="predicted"/>
<dbReference type="AlphaFoldDB" id="A0AAW0NFE2"/>
<comment type="caution">
    <text evidence="2">The sequence shown here is derived from an EMBL/GenBank/DDBJ whole genome shotgun (WGS) entry which is preliminary data.</text>
</comment>